<reference evidence="2" key="1">
    <citation type="submission" date="2020-10" db="EMBL/GenBank/DDBJ databases">
        <authorList>
            <person name="Kikuchi T."/>
        </authorList>
    </citation>
    <scope>NUCLEOTIDE SEQUENCE</scope>
    <source>
        <strain evidence="2">NKZ352</strain>
    </source>
</reference>
<dbReference type="EMBL" id="CAJGYM010000004">
    <property type="protein sequence ID" value="CAD6186453.1"/>
    <property type="molecule type" value="Genomic_DNA"/>
</dbReference>
<keyword evidence="1" id="KW-0732">Signal</keyword>
<keyword evidence="3" id="KW-1185">Reference proteome</keyword>
<accession>A0A8S1GUT7</accession>
<dbReference type="OrthoDB" id="5846626at2759"/>
<proteinExistence type="predicted"/>
<protein>
    <submittedName>
        <fullName evidence="2">Uncharacterized protein</fullName>
    </submittedName>
</protein>
<comment type="caution">
    <text evidence="2">The sequence shown here is derived from an EMBL/GenBank/DDBJ whole genome shotgun (WGS) entry which is preliminary data.</text>
</comment>
<evidence type="ECO:0000313" key="2">
    <source>
        <dbReference type="EMBL" id="CAD6186453.1"/>
    </source>
</evidence>
<dbReference type="Proteomes" id="UP000835052">
    <property type="component" value="Unassembled WGS sequence"/>
</dbReference>
<name>A0A8S1GUT7_9PELO</name>
<dbReference type="AlphaFoldDB" id="A0A8S1GUT7"/>
<feature type="signal peptide" evidence="1">
    <location>
        <begin position="1"/>
        <end position="20"/>
    </location>
</feature>
<evidence type="ECO:0000313" key="3">
    <source>
        <dbReference type="Proteomes" id="UP000835052"/>
    </source>
</evidence>
<gene>
    <name evidence="2" type="ORF">CAUJ_LOCUS2372</name>
</gene>
<sequence>MNVLLVLALLASVMVFACHAYTLDYGVYPYAQPGALRRAELESIMKRFMPQKERRGLEGFEDMPGLLRSLDGIQKPRFG</sequence>
<organism evidence="2 3">
    <name type="scientific">Caenorhabditis auriculariae</name>
    <dbReference type="NCBI Taxonomy" id="2777116"/>
    <lineage>
        <taxon>Eukaryota</taxon>
        <taxon>Metazoa</taxon>
        <taxon>Ecdysozoa</taxon>
        <taxon>Nematoda</taxon>
        <taxon>Chromadorea</taxon>
        <taxon>Rhabditida</taxon>
        <taxon>Rhabditina</taxon>
        <taxon>Rhabditomorpha</taxon>
        <taxon>Rhabditoidea</taxon>
        <taxon>Rhabditidae</taxon>
        <taxon>Peloderinae</taxon>
        <taxon>Caenorhabditis</taxon>
    </lineage>
</organism>
<feature type="chain" id="PRO_5035941551" evidence="1">
    <location>
        <begin position="21"/>
        <end position="79"/>
    </location>
</feature>
<evidence type="ECO:0000256" key="1">
    <source>
        <dbReference type="SAM" id="SignalP"/>
    </source>
</evidence>